<reference evidence="2" key="1">
    <citation type="submission" date="2023-06" db="EMBL/GenBank/DDBJ databases">
        <title>Reference genome for the Northern bat (Eptesicus nilssonii), a most northern bat species.</title>
        <authorList>
            <person name="Laine V.N."/>
            <person name="Pulliainen A.T."/>
            <person name="Lilley T.M."/>
        </authorList>
    </citation>
    <scope>NUCLEOTIDE SEQUENCE</scope>
    <source>
        <strain evidence="2">BLF_Eptnil</strain>
        <tissue evidence="2">Kidney</tissue>
    </source>
</reference>
<name>A0AA40HMR7_CNENI</name>
<dbReference type="Proteomes" id="UP001177744">
    <property type="component" value="Unassembled WGS sequence"/>
</dbReference>
<accession>A0AA40HMR7</accession>
<feature type="compositionally biased region" description="Low complexity" evidence="1">
    <location>
        <begin position="131"/>
        <end position="146"/>
    </location>
</feature>
<proteinExistence type="predicted"/>
<comment type="caution">
    <text evidence="2">The sequence shown here is derived from an EMBL/GenBank/DDBJ whole genome shotgun (WGS) entry which is preliminary data.</text>
</comment>
<feature type="region of interest" description="Disordered" evidence="1">
    <location>
        <begin position="126"/>
        <end position="202"/>
    </location>
</feature>
<feature type="compositionally biased region" description="Basic and acidic residues" evidence="1">
    <location>
        <begin position="220"/>
        <end position="229"/>
    </location>
</feature>
<evidence type="ECO:0000313" key="2">
    <source>
        <dbReference type="EMBL" id="KAK1334121.1"/>
    </source>
</evidence>
<dbReference type="EMBL" id="JAULJE010000015">
    <property type="protein sequence ID" value="KAK1334121.1"/>
    <property type="molecule type" value="Genomic_DNA"/>
</dbReference>
<feature type="region of interest" description="Disordered" evidence="1">
    <location>
        <begin position="220"/>
        <end position="244"/>
    </location>
</feature>
<keyword evidence="3" id="KW-1185">Reference proteome</keyword>
<feature type="region of interest" description="Disordered" evidence="1">
    <location>
        <begin position="1"/>
        <end position="50"/>
    </location>
</feature>
<evidence type="ECO:0000313" key="3">
    <source>
        <dbReference type="Proteomes" id="UP001177744"/>
    </source>
</evidence>
<organism evidence="2 3">
    <name type="scientific">Cnephaeus nilssonii</name>
    <name type="common">Northern bat</name>
    <name type="synonym">Eptesicus nilssonii</name>
    <dbReference type="NCBI Taxonomy" id="3371016"/>
    <lineage>
        <taxon>Eukaryota</taxon>
        <taxon>Metazoa</taxon>
        <taxon>Chordata</taxon>
        <taxon>Craniata</taxon>
        <taxon>Vertebrata</taxon>
        <taxon>Euteleostomi</taxon>
        <taxon>Mammalia</taxon>
        <taxon>Eutheria</taxon>
        <taxon>Laurasiatheria</taxon>
        <taxon>Chiroptera</taxon>
        <taxon>Yangochiroptera</taxon>
        <taxon>Vespertilionidae</taxon>
        <taxon>Cnephaeus</taxon>
    </lineage>
</organism>
<dbReference type="AlphaFoldDB" id="A0AA40HMR7"/>
<protein>
    <submittedName>
        <fullName evidence="2">Uncharacterized protein</fullName>
    </submittedName>
</protein>
<gene>
    <name evidence="2" type="ORF">QTO34_005121</name>
</gene>
<evidence type="ECO:0000256" key="1">
    <source>
        <dbReference type="SAM" id="MobiDB-lite"/>
    </source>
</evidence>
<sequence length="277" mass="31291">MALEAEQVQRMNQHTQPELGHGAAVRSRQPYPRFGKRKEDPPGHSPGGIENLEMQLQKEKDNSQHLETIHKVQYQALMDEHSPYKTLLRRSLEMESKAFRRRERDQLQHEAALRELRKELRELNPEREALKQAQEANALAAQEGEAATGGSQSQLLESADEGAAKGAIHPEQRDANLPGAPAAGSEALQAQYEGAKEEPQSMEISLKKLSSQCEVLSREKENFEEENHNLRRQSQTLAKEEQAASKRECRKVNFSWIIKEEEEGNSHGFLRVPGSCS</sequence>